<organism evidence="3 4">
    <name type="scientific">Pseudonocardia nematodicida</name>
    <dbReference type="NCBI Taxonomy" id="1206997"/>
    <lineage>
        <taxon>Bacteria</taxon>
        <taxon>Bacillati</taxon>
        <taxon>Actinomycetota</taxon>
        <taxon>Actinomycetes</taxon>
        <taxon>Pseudonocardiales</taxon>
        <taxon>Pseudonocardiaceae</taxon>
        <taxon>Pseudonocardia</taxon>
    </lineage>
</organism>
<evidence type="ECO:0000313" key="3">
    <source>
        <dbReference type="EMBL" id="MEQ3554661.1"/>
    </source>
</evidence>
<reference evidence="3 4" key="1">
    <citation type="submission" date="2024-03" db="EMBL/GenBank/DDBJ databases">
        <title>Draft genome sequence of Pseudonocardia nematodicida JCM 31783.</title>
        <authorList>
            <person name="Butdee W."/>
            <person name="Duangmal K."/>
        </authorList>
    </citation>
    <scope>NUCLEOTIDE SEQUENCE [LARGE SCALE GENOMIC DNA]</scope>
    <source>
        <strain evidence="3 4">JCM 31783</strain>
    </source>
</reference>
<evidence type="ECO:0000259" key="2">
    <source>
        <dbReference type="Pfam" id="PF25077"/>
    </source>
</evidence>
<dbReference type="PANTHER" id="PTHR37031">
    <property type="entry name" value="METALLOPHOSPHATASE BINDING DOMAIN PROTEIN"/>
    <property type="match status" value="1"/>
</dbReference>
<comment type="caution">
    <text evidence="3">The sequence shown here is derived from an EMBL/GenBank/DDBJ whole genome shotgun (WGS) entry which is preliminary data.</text>
</comment>
<proteinExistence type="predicted"/>
<accession>A0ABV1KKE5</accession>
<dbReference type="EMBL" id="JBEDNQ010000016">
    <property type="protein sequence ID" value="MEQ3554661.1"/>
    <property type="molecule type" value="Genomic_DNA"/>
</dbReference>
<gene>
    <name evidence="3" type="ORF">WIS52_29705</name>
</gene>
<dbReference type="CDD" id="cd07389">
    <property type="entry name" value="MPP_PhoD"/>
    <property type="match status" value="1"/>
</dbReference>
<dbReference type="InterPro" id="IPR056702">
    <property type="entry name" value="DUF7800"/>
</dbReference>
<name>A0ABV1KKE5_9PSEU</name>
<dbReference type="InterPro" id="IPR018946">
    <property type="entry name" value="PhoD-like_MPP"/>
</dbReference>
<keyword evidence="4" id="KW-1185">Reference proteome</keyword>
<dbReference type="Pfam" id="PF25077">
    <property type="entry name" value="DUF7800"/>
    <property type="match status" value="1"/>
</dbReference>
<dbReference type="EC" id="3.1.3.1" evidence="3"/>
<evidence type="ECO:0000259" key="1">
    <source>
        <dbReference type="Pfam" id="PF09423"/>
    </source>
</evidence>
<feature type="domain" description="DUF7800" evidence="2">
    <location>
        <begin position="2"/>
        <end position="84"/>
    </location>
</feature>
<sequence length="563" mass="63306">MTLLLGPVLRHVDDTSALVWVQTDRRSRVEVLGCGADTVEIAGLHYAIVVVTGLEPDTRTPYEVHLDGERAWPPPSSPFPASVIPTRGPASASRQRIVFGSCRYVKLADPRQARRFGLDALDAYATRMAGRPHEEWPTVLLLLGDQVYADELTPQTRRRIAGRGRRRPEWPDDEIVSFEEYSGLYRDTWSDPEVRWMLSTVPTAMIFDDHDVRDDWNTSGTWRAQVARLPWWRDRIRAGLASYWIHQHLGNLTPAELDADPDWQAVRAADGDAWPLLVERADRWDRETGEGEARHKDERFTFCWELGRSRLIVIDSRNGRIVETVPRKMVSDAEFDWITERALRPGELDHLVLGTSIPWLLPQVISDLQAAVEKGANGRGRVARASEFLRQEADLEHWPAFGHSFARMAELIRDASRPRGEHPAPATVSVLSGDVHHSYAARADVHDGAGGDHSRAYQLTCSPVHNIVPGFMRVLFRVSWSRLLARLSTGWTRGSGVRKAGITWERTAGPLFGNLIATLDLDGRRATCRFERPRTASTLDVAAEVELTPERPRTGEPSVPAAR</sequence>
<dbReference type="RefSeq" id="WP_349301732.1">
    <property type="nucleotide sequence ID" value="NZ_JBEDNQ010000016.1"/>
</dbReference>
<dbReference type="GO" id="GO:0004035">
    <property type="term" value="F:alkaline phosphatase activity"/>
    <property type="evidence" value="ECO:0007669"/>
    <property type="project" value="UniProtKB-EC"/>
</dbReference>
<dbReference type="InterPro" id="IPR029052">
    <property type="entry name" value="Metallo-depent_PP-like"/>
</dbReference>
<dbReference type="PANTHER" id="PTHR37031:SF2">
    <property type="entry name" value="PHOD-LIKE PHOSPHATASE METALLOPHOSPHATASE DOMAIN-CONTAINING PROTEIN"/>
    <property type="match status" value="1"/>
</dbReference>
<dbReference type="SUPFAM" id="SSF56300">
    <property type="entry name" value="Metallo-dependent phosphatases"/>
    <property type="match status" value="1"/>
</dbReference>
<dbReference type="InterPro" id="IPR038607">
    <property type="entry name" value="PhoD-like_sf"/>
</dbReference>
<dbReference type="Proteomes" id="UP001494902">
    <property type="component" value="Unassembled WGS sequence"/>
</dbReference>
<keyword evidence="3" id="KW-0378">Hydrolase</keyword>
<dbReference type="Pfam" id="PF09423">
    <property type="entry name" value="PhoD"/>
    <property type="match status" value="1"/>
</dbReference>
<feature type="domain" description="PhoD-like phosphatase metallophosphatase" evidence="1">
    <location>
        <begin position="136"/>
        <end position="243"/>
    </location>
</feature>
<dbReference type="Gene3D" id="3.60.21.70">
    <property type="entry name" value="PhoD-like phosphatase"/>
    <property type="match status" value="1"/>
</dbReference>
<evidence type="ECO:0000313" key="4">
    <source>
        <dbReference type="Proteomes" id="UP001494902"/>
    </source>
</evidence>
<protein>
    <submittedName>
        <fullName evidence="3">Alkaline phosphatase D family protein</fullName>
        <ecNumber evidence="3">3.1.3.1</ecNumber>
    </submittedName>
</protein>